<dbReference type="EMBL" id="UINC01116989">
    <property type="protein sequence ID" value="SVC89105.1"/>
    <property type="molecule type" value="Genomic_DNA"/>
</dbReference>
<accession>A0A382QW56</accession>
<sequence length="69" mass="7883">MLVRFPNFDLEILNVSSDGDHVYVHVRYTAENLDSESIHMFVVEDELETEFHIFDDSQKIAAALGGLQN</sequence>
<dbReference type="Gene3D" id="3.10.450.50">
    <property type="match status" value="1"/>
</dbReference>
<dbReference type="InterPro" id="IPR032710">
    <property type="entry name" value="NTF2-like_dom_sf"/>
</dbReference>
<gene>
    <name evidence="1" type="ORF">METZ01_LOCUS341959</name>
</gene>
<proteinExistence type="predicted"/>
<dbReference type="AlphaFoldDB" id="A0A382QW56"/>
<evidence type="ECO:0000313" key="1">
    <source>
        <dbReference type="EMBL" id="SVC89105.1"/>
    </source>
</evidence>
<protein>
    <submittedName>
        <fullName evidence="1">Uncharacterized protein</fullName>
    </submittedName>
</protein>
<organism evidence="1">
    <name type="scientific">marine metagenome</name>
    <dbReference type="NCBI Taxonomy" id="408172"/>
    <lineage>
        <taxon>unclassified sequences</taxon>
        <taxon>metagenomes</taxon>
        <taxon>ecological metagenomes</taxon>
    </lineage>
</organism>
<name>A0A382QW56_9ZZZZ</name>
<reference evidence="1" key="1">
    <citation type="submission" date="2018-05" db="EMBL/GenBank/DDBJ databases">
        <authorList>
            <person name="Lanie J.A."/>
            <person name="Ng W.-L."/>
            <person name="Kazmierczak K.M."/>
            <person name="Andrzejewski T.M."/>
            <person name="Davidsen T.M."/>
            <person name="Wayne K.J."/>
            <person name="Tettelin H."/>
            <person name="Glass J.I."/>
            <person name="Rusch D."/>
            <person name="Podicherti R."/>
            <person name="Tsui H.-C.T."/>
            <person name="Winkler M.E."/>
        </authorList>
    </citation>
    <scope>NUCLEOTIDE SEQUENCE</scope>
</reference>
<dbReference type="SUPFAM" id="SSF54427">
    <property type="entry name" value="NTF2-like"/>
    <property type="match status" value="1"/>
</dbReference>